<accession>A0A9D4FYU8</accession>
<keyword evidence="2" id="KW-1185">Reference proteome</keyword>
<dbReference type="Proteomes" id="UP000828390">
    <property type="component" value="Unassembled WGS sequence"/>
</dbReference>
<sequence length="72" mass="8089">MSMYPHAQREPVEQTYEAAAKLLFMSVKMGAQIPLLSARLNFTGTQLFTHYRQSGGLGAVAPDTKEIYRITR</sequence>
<evidence type="ECO:0000313" key="2">
    <source>
        <dbReference type="Proteomes" id="UP000828390"/>
    </source>
</evidence>
<comment type="caution">
    <text evidence="1">The sequence shown here is derived from an EMBL/GenBank/DDBJ whole genome shotgun (WGS) entry which is preliminary data.</text>
</comment>
<reference evidence="1" key="2">
    <citation type="submission" date="2020-11" db="EMBL/GenBank/DDBJ databases">
        <authorList>
            <person name="McCartney M.A."/>
            <person name="Auch B."/>
            <person name="Kono T."/>
            <person name="Mallez S."/>
            <person name="Becker A."/>
            <person name="Gohl D.M."/>
            <person name="Silverstein K.A.T."/>
            <person name="Koren S."/>
            <person name="Bechman K.B."/>
            <person name="Herman A."/>
            <person name="Abrahante J.E."/>
            <person name="Garbe J."/>
        </authorList>
    </citation>
    <scope>NUCLEOTIDE SEQUENCE</scope>
    <source>
        <strain evidence="1">Duluth1</strain>
        <tissue evidence="1">Whole animal</tissue>
    </source>
</reference>
<evidence type="ECO:0000313" key="1">
    <source>
        <dbReference type="EMBL" id="KAH3805603.1"/>
    </source>
</evidence>
<proteinExistence type="predicted"/>
<protein>
    <submittedName>
        <fullName evidence="1">Uncharacterized protein</fullName>
    </submittedName>
</protein>
<dbReference type="EMBL" id="JAIWYP010000006">
    <property type="protein sequence ID" value="KAH3805603.1"/>
    <property type="molecule type" value="Genomic_DNA"/>
</dbReference>
<gene>
    <name evidence="1" type="ORF">DPMN_133908</name>
</gene>
<dbReference type="AlphaFoldDB" id="A0A9D4FYU8"/>
<organism evidence="1 2">
    <name type="scientific">Dreissena polymorpha</name>
    <name type="common">Zebra mussel</name>
    <name type="synonym">Mytilus polymorpha</name>
    <dbReference type="NCBI Taxonomy" id="45954"/>
    <lineage>
        <taxon>Eukaryota</taxon>
        <taxon>Metazoa</taxon>
        <taxon>Spiralia</taxon>
        <taxon>Lophotrochozoa</taxon>
        <taxon>Mollusca</taxon>
        <taxon>Bivalvia</taxon>
        <taxon>Autobranchia</taxon>
        <taxon>Heteroconchia</taxon>
        <taxon>Euheterodonta</taxon>
        <taxon>Imparidentia</taxon>
        <taxon>Neoheterodontei</taxon>
        <taxon>Myida</taxon>
        <taxon>Dreissenoidea</taxon>
        <taxon>Dreissenidae</taxon>
        <taxon>Dreissena</taxon>
    </lineage>
</organism>
<reference evidence="1" key="1">
    <citation type="journal article" date="2019" name="bioRxiv">
        <title>The Genome of the Zebra Mussel, Dreissena polymorpha: A Resource for Invasive Species Research.</title>
        <authorList>
            <person name="McCartney M.A."/>
            <person name="Auch B."/>
            <person name="Kono T."/>
            <person name="Mallez S."/>
            <person name="Zhang Y."/>
            <person name="Obille A."/>
            <person name="Becker A."/>
            <person name="Abrahante J.E."/>
            <person name="Garbe J."/>
            <person name="Badalamenti J.P."/>
            <person name="Herman A."/>
            <person name="Mangelson H."/>
            <person name="Liachko I."/>
            <person name="Sullivan S."/>
            <person name="Sone E.D."/>
            <person name="Koren S."/>
            <person name="Silverstein K.A.T."/>
            <person name="Beckman K.B."/>
            <person name="Gohl D.M."/>
        </authorList>
    </citation>
    <scope>NUCLEOTIDE SEQUENCE</scope>
    <source>
        <strain evidence="1">Duluth1</strain>
        <tissue evidence="1">Whole animal</tissue>
    </source>
</reference>
<name>A0A9D4FYU8_DREPO</name>